<keyword evidence="4" id="KW-1185">Reference proteome</keyword>
<dbReference type="CDD" id="cd00118">
    <property type="entry name" value="LysM"/>
    <property type="match status" value="1"/>
</dbReference>
<organism evidence="3 4">
    <name type="scientific">Stieleria neptunia</name>
    <dbReference type="NCBI Taxonomy" id="2527979"/>
    <lineage>
        <taxon>Bacteria</taxon>
        <taxon>Pseudomonadati</taxon>
        <taxon>Planctomycetota</taxon>
        <taxon>Planctomycetia</taxon>
        <taxon>Pirellulales</taxon>
        <taxon>Pirellulaceae</taxon>
        <taxon>Stieleria</taxon>
    </lineage>
</organism>
<evidence type="ECO:0000259" key="2">
    <source>
        <dbReference type="Pfam" id="PF01476"/>
    </source>
</evidence>
<evidence type="ECO:0000256" key="1">
    <source>
        <dbReference type="SAM" id="MobiDB-lite"/>
    </source>
</evidence>
<dbReference type="OrthoDB" id="243598at2"/>
<dbReference type="Proteomes" id="UP000319004">
    <property type="component" value="Chromosome"/>
</dbReference>
<evidence type="ECO:0000313" key="4">
    <source>
        <dbReference type="Proteomes" id="UP000319004"/>
    </source>
</evidence>
<dbReference type="RefSeq" id="WP_145389331.1">
    <property type="nucleotide sequence ID" value="NZ_CP037423.1"/>
</dbReference>
<name>A0A518HW95_9BACT</name>
<dbReference type="InterPro" id="IPR018392">
    <property type="entry name" value="LysM"/>
</dbReference>
<accession>A0A518HW95</accession>
<feature type="region of interest" description="Disordered" evidence="1">
    <location>
        <begin position="1"/>
        <end position="25"/>
    </location>
</feature>
<gene>
    <name evidence="3" type="ORF">Enr13x_49960</name>
</gene>
<dbReference type="KEGG" id="snep:Enr13x_49960"/>
<sequence length="289" mass="31977">MATIQEPARKAPWPPTPTTDQQPVPYKVGQKDGETFVSIAKDHGLDAKELIRFNFGTLKSAEINWYLVNYVQCPRPPRGQKYVHFRGAKYDPANKSGMIFLPTGAPQPQGNRFGNKVAELYNNLSESEKYPGGLCYQIAYNRVKAAAIEVGVALPSLSSRTSFGRLWGSFINTKTNTWFRLPAKYRGKGAAGAMAYAKLGTLVEQNGIWAGHLKPGAVIQTWSTKSNYELVRENKRPRGIGHSFIFLRYSLSGSTIDGMHIADQGYQGRRVLARGSWGYWVGANLTKGG</sequence>
<reference evidence="3 4" key="1">
    <citation type="submission" date="2019-03" db="EMBL/GenBank/DDBJ databases">
        <title>Deep-cultivation of Planctomycetes and their phenomic and genomic characterization uncovers novel biology.</title>
        <authorList>
            <person name="Wiegand S."/>
            <person name="Jogler M."/>
            <person name="Boedeker C."/>
            <person name="Pinto D."/>
            <person name="Vollmers J."/>
            <person name="Rivas-Marin E."/>
            <person name="Kohn T."/>
            <person name="Peeters S.H."/>
            <person name="Heuer A."/>
            <person name="Rast P."/>
            <person name="Oberbeckmann S."/>
            <person name="Bunk B."/>
            <person name="Jeske O."/>
            <person name="Meyerdierks A."/>
            <person name="Storesund J.E."/>
            <person name="Kallscheuer N."/>
            <person name="Luecker S."/>
            <person name="Lage O.M."/>
            <person name="Pohl T."/>
            <person name="Merkel B.J."/>
            <person name="Hornburger P."/>
            <person name="Mueller R.-W."/>
            <person name="Bruemmer F."/>
            <person name="Labrenz M."/>
            <person name="Spormann A.M."/>
            <person name="Op den Camp H."/>
            <person name="Overmann J."/>
            <person name="Amann R."/>
            <person name="Jetten M.S.M."/>
            <person name="Mascher T."/>
            <person name="Medema M.H."/>
            <person name="Devos D.P."/>
            <person name="Kaster A.-K."/>
            <person name="Ovreas L."/>
            <person name="Rohde M."/>
            <person name="Galperin M.Y."/>
            <person name="Jogler C."/>
        </authorList>
    </citation>
    <scope>NUCLEOTIDE SEQUENCE [LARGE SCALE GENOMIC DNA]</scope>
    <source>
        <strain evidence="3 4">Enr13</strain>
    </source>
</reference>
<dbReference type="Pfam" id="PF01476">
    <property type="entry name" value="LysM"/>
    <property type="match status" value="1"/>
</dbReference>
<protein>
    <recommendedName>
        <fullName evidence="2">LysM domain-containing protein</fullName>
    </recommendedName>
</protein>
<dbReference type="EMBL" id="CP037423">
    <property type="protein sequence ID" value="QDV45122.1"/>
    <property type="molecule type" value="Genomic_DNA"/>
</dbReference>
<dbReference type="AlphaFoldDB" id="A0A518HW95"/>
<feature type="domain" description="LysM" evidence="2">
    <location>
        <begin position="31"/>
        <end position="61"/>
    </location>
</feature>
<evidence type="ECO:0000313" key="3">
    <source>
        <dbReference type="EMBL" id="QDV45122.1"/>
    </source>
</evidence>
<proteinExistence type="predicted"/>